<keyword evidence="1" id="KW-0472">Membrane</keyword>
<evidence type="ECO:0000313" key="2">
    <source>
        <dbReference type="EMBL" id="KAA5541048.1"/>
    </source>
</evidence>
<organism evidence="2 3">
    <name type="scientific">Roseiconus nitratireducens</name>
    <dbReference type="NCBI Taxonomy" id="2605748"/>
    <lineage>
        <taxon>Bacteria</taxon>
        <taxon>Pseudomonadati</taxon>
        <taxon>Planctomycetota</taxon>
        <taxon>Planctomycetia</taxon>
        <taxon>Pirellulales</taxon>
        <taxon>Pirellulaceae</taxon>
        <taxon>Roseiconus</taxon>
    </lineage>
</organism>
<accession>A0A5M6D0M0</accession>
<name>A0A5M6D0M0_9BACT</name>
<dbReference type="Proteomes" id="UP000324479">
    <property type="component" value="Unassembled WGS sequence"/>
</dbReference>
<sequence>MTTETNLPRSLGAVMSAEAGFEPETDDAPLRVSGFISLLLGLISGFSIVALPMIGCAIAAVLFGVFALRRTESRLVPVGTTAARIGIFLAVLFGSWGFARSAFKQYTLGTQAEQFAREFVKVASAGNQAYTSELLKNYINRYDRTMNLEERFAEDLAARDRMMEENERNGLGGEPSHLESVMELVNGYSPDHEWILDRPVHVYYHYGRQLADVVLAADRSKDPYRIRITLELMRHKDRGTHEWHIDNSGPYRKRLVAERVL</sequence>
<evidence type="ECO:0000313" key="3">
    <source>
        <dbReference type="Proteomes" id="UP000324479"/>
    </source>
</evidence>
<keyword evidence="3" id="KW-1185">Reference proteome</keyword>
<feature type="transmembrane region" description="Helical" evidence="1">
    <location>
        <begin position="75"/>
        <end position="98"/>
    </location>
</feature>
<keyword evidence="1" id="KW-1133">Transmembrane helix</keyword>
<dbReference type="RefSeq" id="WP_150078092.1">
    <property type="nucleotide sequence ID" value="NZ_VWOX01000011.1"/>
</dbReference>
<gene>
    <name evidence="2" type="ORF">FYK55_19320</name>
</gene>
<dbReference type="EMBL" id="VWOX01000011">
    <property type="protein sequence ID" value="KAA5541048.1"/>
    <property type="molecule type" value="Genomic_DNA"/>
</dbReference>
<proteinExistence type="predicted"/>
<evidence type="ECO:0000256" key="1">
    <source>
        <dbReference type="SAM" id="Phobius"/>
    </source>
</evidence>
<keyword evidence="1" id="KW-0812">Transmembrane</keyword>
<comment type="caution">
    <text evidence="2">The sequence shown here is derived from an EMBL/GenBank/DDBJ whole genome shotgun (WGS) entry which is preliminary data.</text>
</comment>
<feature type="transmembrane region" description="Helical" evidence="1">
    <location>
        <begin position="35"/>
        <end position="68"/>
    </location>
</feature>
<protein>
    <recommendedName>
        <fullName evidence="4">DUF4190 domain-containing protein</fullName>
    </recommendedName>
</protein>
<reference evidence="2 3" key="1">
    <citation type="submission" date="2019-08" db="EMBL/GenBank/DDBJ databases">
        <authorList>
            <person name="Dhanesh K."/>
            <person name="Kumar G."/>
            <person name="Sasikala C."/>
            <person name="Venkata Ramana C."/>
        </authorList>
    </citation>
    <scope>NUCLEOTIDE SEQUENCE [LARGE SCALE GENOMIC DNA]</scope>
    <source>
        <strain evidence="2 3">JC645</strain>
    </source>
</reference>
<dbReference type="AlphaFoldDB" id="A0A5M6D0M0"/>
<evidence type="ECO:0008006" key="4">
    <source>
        <dbReference type="Google" id="ProtNLM"/>
    </source>
</evidence>